<proteinExistence type="predicted"/>
<reference evidence="1" key="2">
    <citation type="journal article" date="2020" name="Nat. Commun.">
        <title>Large-scale genome sequencing of mycorrhizal fungi provides insights into the early evolution of symbiotic traits.</title>
        <authorList>
            <person name="Miyauchi S."/>
            <person name="Kiss E."/>
            <person name="Kuo A."/>
            <person name="Drula E."/>
            <person name="Kohler A."/>
            <person name="Sanchez-Garcia M."/>
            <person name="Morin E."/>
            <person name="Andreopoulos B."/>
            <person name="Barry K.W."/>
            <person name="Bonito G."/>
            <person name="Buee M."/>
            <person name="Carver A."/>
            <person name="Chen C."/>
            <person name="Cichocki N."/>
            <person name="Clum A."/>
            <person name="Culley D."/>
            <person name="Crous P.W."/>
            <person name="Fauchery L."/>
            <person name="Girlanda M."/>
            <person name="Hayes R.D."/>
            <person name="Keri Z."/>
            <person name="LaButti K."/>
            <person name="Lipzen A."/>
            <person name="Lombard V."/>
            <person name="Magnuson J."/>
            <person name="Maillard F."/>
            <person name="Murat C."/>
            <person name="Nolan M."/>
            <person name="Ohm R.A."/>
            <person name="Pangilinan J."/>
            <person name="Pereira M.F."/>
            <person name="Perotto S."/>
            <person name="Peter M."/>
            <person name="Pfister S."/>
            <person name="Riley R."/>
            <person name="Sitrit Y."/>
            <person name="Stielow J.B."/>
            <person name="Szollosi G."/>
            <person name="Zifcakova L."/>
            <person name="Stursova M."/>
            <person name="Spatafora J.W."/>
            <person name="Tedersoo L."/>
            <person name="Vaario L.M."/>
            <person name="Yamada A."/>
            <person name="Yan M."/>
            <person name="Wang P."/>
            <person name="Xu J."/>
            <person name="Bruns T."/>
            <person name="Baldrian P."/>
            <person name="Vilgalys R."/>
            <person name="Dunand C."/>
            <person name="Henrissat B."/>
            <person name="Grigoriev I.V."/>
            <person name="Hibbett D."/>
            <person name="Nagy L.G."/>
            <person name="Martin F.M."/>
        </authorList>
    </citation>
    <scope>NUCLEOTIDE SEQUENCE</scope>
    <source>
        <strain evidence="1">BED1</strain>
    </source>
</reference>
<keyword evidence="2" id="KW-1185">Reference proteome</keyword>
<evidence type="ECO:0000313" key="2">
    <source>
        <dbReference type="Proteomes" id="UP001194468"/>
    </source>
</evidence>
<dbReference type="EMBL" id="WHUW01000104">
    <property type="protein sequence ID" value="KAF8424409.1"/>
    <property type="molecule type" value="Genomic_DNA"/>
</dbReference>
<evidence type="ECO:0000313" key="1">
    <source>
        <dbReference type="EMBL" id="KAF8424409.1"/>
    </source>
</evidence>
<dbReference type="Proteomes" id="UP001194468">
    <property type="component" value="Unassembled WGS sequence"/>
</dbReference>
<protein>
    <submittedName>
        <fullName evidence="1">Uncharacterized protein</fullName>
    </submittedName>
</protein>
<gene>
    <name evidence="1" type="ORF">L210DRAFT_460219</name>
</gene>
<reference evidence="1" key="1">
    <citation type="submission" date="2019-10" db="EMBL/GenBank/DDBJ databases">
        <authorList>
            <consortium name="DOE Joint Genome Institute"/>
            <person name="Kuo A."/>
            <person name="Miyauchi S."/>
            <person name="Kiss E."/>
            <person name="Drula E."/>
            <person name="Kohler A."/>
            <person name="Sanchez-Garcia M."/>
            <person name="Andreopoulos B."/>
            <person name="Barry K.W."/>
            <person name="Bonito G."/>
            <person name="Buee M."/>
            <person name="Carver A."/>
            <person name="Chen C."/>
            <person name="Cichocki N."/>
            <person name="Clum A."/>
            <person name="Culley D."/>
            <person name="Crous P.W."/>
            <person name="Fauchery L."/>
            <person name="Girlanda M."/>
            <person name="Hayes R."/>
            <person name="Keri Z."/>
            <person name="LaButti K."/>
            <person name="Lipzen A."/>
            <person name="Lombard V."/>
            <person name="Magnuson J."/>
            <person name="Maillard F."/>
            <person name="Morin E."/>
            <person name="Murat C."/>
            <person name="Nolan M."/>
            <person name="Ohm R."/>
            <person name="Pangilinan J."/>
            <person name="Pereira M."/>
            <person name="Perotto S."/>
            <person name="Peter M."/>
            <person name="Riley R."/>
            <person name="Sitrit Y."/>
            <person name="Stielow B."/>
            <person name="Szollosi G."/>
            <person name="Zifcakova L."/>
            <person name="Stursova M."/>
            <person name="Spatafora J.W."/>
            <person name="Tedersoo L."/>
            <person name="Vaario L.-M."/>
            <person name="Yamada A."/>
            <person name="Yan M."/>
            <person name="Wang P."/>
            <person name="Xu J."/>
            <person name="Bruns T."/>
            <person name="Baldrian P."/>
            <person name="Vilgalys R."/>
            <person name="Henrissat B."/>
            <person name="Grigoriev I.V."/>
            <person name="Hibbett D."/>
            <person name="Nagy L.G."/>
            <person name="Martin F.M."/>
        </authorList>
    </citation>
    <scope>NUCLEOTIDE SEQUENCE</scope>
    <source>
        <strain evidence="1">BED1</strain>
    </source>
</reference>
<comment type="caution">
    <text evidence="1">The sequence shown here is derived from an EMBL/GenBank/DDBJ whole genome shotgun (WGS) entry which is preliminary data.</text>
</comment>
<name>A0AAD4G8A1_BOLED</name>
<sequence>MTWSQQRLLSQLATSDNEFALGLRQCLEALCLISTLRLPRASPVFVKYTSTPSSTTKAFGREHLSCDPLRVRPLSILSRFPINLFMFDADVPLFETIRPRTTDMRTTTTTFFFEGTCSYT</sequence>
<dbReference type="AlphaFoldDB" id="A0AAD4G8A1"/>
<accession>A0AAD4G8A1</accession>
<organism evidence="1 2">
    <name type="scientific">Boletus edulis BED1</name>
    <dbReference type="NCBI Taxonomy" id="1328754"/>
    <lineage>
        <taxon>Eukaryota</taxon>
        <taxon>Fungi</taxon>
        <taxon>Dikarya</taxon>
        <taxon>Basidiomycota</taxon>
        <taxon>Agaricomycotina</taxon>
        <taxon>Agaricomycetes</taxon>
        <taxon>Agaricomycetidae</taxon>
        <taxon>Boletales</taxon>
        <taxon>Boletineae</taxon>
        <taxon>Boletaceae</taxon>
        <taxon>Boletoideae</taxon>
        <taxon>Boletus</taxon>
    </lineage>
</organism>